<evidence type="ECO:0000313" key="2">
    <source>
        <dbReference type="Proteomes" id="UP001265746"/>
    </source>
</evidence>
<accession>A0AAD9SCV0</accession>
<gene>
    <name evidence="1" type="ORF">N8I77_009537</name>
</gene>
<dbReference type="EMBL" id="JAUJFL010000005">
    <property type="protein sequence ID" value="KAK2603053.1"/>
    <property type="molecule type" value="Genomic_DNA"/>
</dbReference>
<evidence type="ECO:0000313" key="1">
    <source>
        <dbReference type="EMBL" id="KAK2603053.1"/>
    </source>
</evidence>
<protein>
    <submittedName>
        <fullName evidence="1">Uncharacterized protein</fullName>
    </submittedName>
</protein>
<dbReference type="Proteomes" id="UP001265746">
    <property type="component" value="Unassembled WGS sequence"/>
</dbReference>
<name>A0AAD9SCV0_PHOAM</name>
<reference evidence="1" key="1">
    <citation type="submission" date="2023-06" db="EMBL/GenBank/DDBJ databases">
        <authorList>
            <person name="Noh H."/>
        </authorList>
    </citation>
    <scope>NUCLEOTIDE SEQUENCE</scope>
    <source>
        <strain evidence="1">DUCC20226</strain>
    </source>
</reference>
<organism evidence="1 2">
    <name type="scientific">Phomopsis amygdali</name>
    <name type="common">Fusicoccum amygdali</name>
    <dbReference type="NCBI Taxonomy" id="1214568"/>
    <lineage>
        <taxon>Eukaryota</taxon>
        <taxon>Fungi</taxon>
        <taxon>Dikarya</taxon>
        <taxon>Ascomycota</taxon>
        <taxon>Pezizomycotina</taxon>
        <taxon>Sordariomycetes</taxon>
        <taxon>Sordariomycetidae</taxon>
        <taxon>Diaporthales</taxon>
        <taxon>Diaporthaceae</taxon>
        <taxon>Diaporthe</taxon>
    </lineage>
</organism>
<proteinExistence type="predicted"/>
<dbReference type="AlphaFoldDB" id="A0AAD9SCV0"/>
<comment type="caution">
    <text evidence="1">The sequence shown here is derived from an EMBL/GenBank/DDBJ whole genome shotgun (WGS) entry which is preliminary data.</text>
</comment>
<keyword evidence="2" id="KW-1185">Reference proteome</keyword>
<sequence length="292" mass="34738">MFFNRESIIRLSTVSGPFNYDDVFQAALDPATTFLLDANLLDAWVEPEDGFRSMQNGLRSLYDRYLKTRDHIYICVGGSPILMYTKEGRRRAVREGLFSGDDEELRSVPVNDKALIKKYEASRHDCHRHIRPSNRLNLSDNLWHDDTNRWHARRKVKWEQSWSGRWISNRLIPSRENLSDAQLVMLQIADFLMWDKGLGYGKGEEIMELDGHLKKDHPLVQEHQFRLPEFTPVLVFETMTQEMGDCSIMLDRLPSMRPKYPEEDSSRARLFLRRWWLRRCWDPLMELWSRFR</sequence>